<feature type="compositionally biased region" description="Low complexity" evidence="3">
    <location>
        <begin position="13"/>
        <end position="35"/>
    </location>
</feature>
<evidence type="ECO:0000256" key="1">
    <source>
        <dbReference type="ARBA" id="ARBA00023125"/>
    </source>
</evidence>
<dbReference type="PROSITE" id="PS50977">
    <property type="entry name" value="HTH_TETR_2"/>
    <property type="match status" value="1"/>
</dbReference>
<protein>
    <submittedName>
        <fullName evidence="5">Putative TetR-family transcriptional regulator</fullName>
    </submittedName>
</protein>
<dbReference type="GeneID" id="24312391"/>
<dbReference type="Gene3D" id="1.10.357.10">
    <property type="entry name" value="Tetracycline Repressor, domain 2"/>
    <property type="match status" value="1"/>
</dbReference>
<feature type="region of interest" description="Disordered" evidence="3">
    <location>
        <begin position="1"/>
        <end position="49"/>
    </location>
</feature>
<keyword evidence="1 2" id="KW-0238">DNA-binding</keyword>
<organism evidence="5 6">
    <name type="scientific">Streptomyces scabiei (strain 87.22)</name>
    <dbReference type="NCBI Taxonomy" id="680198"/>
    <lineage>
        <taxon>Bacteria</taxon>
        <taxon>Bacillati</taxon>
        <taxon>Actinomycetota</taxon>
        <taxon>Actinomycetes</taxon>
        <taxon>Kitasatosporales</taxon>
        <taxon>Streptomycetaceae</taxon>
        <taxon>Streptomyces</taxon>
    </lineage>
</organism>
<dbReference type="Pfam" id="PF00440">
    <property type="entry name" value="TetR_N"/>
    <property type="match status" value="1"/>
</dbReference>
<dbReference type="HOGENOM" id="CLU_069356_18_2_11"/>
<dbReference type="SUPFAM" id="SSF46689">
    <property type="entry name" value="Homeodomain-like"/>
    <property type="match status" value="1"/>
</dbReference>
<evidence type="ECO:0000259" key="4">
    <source>
        <dbReference type="PROSITE" id="PS50977"/>
    </source>
</evidence>
<dbReference type="AlphaFoldDB" id="C9YTM5"/>
<dbReference type="PRINTS" id="PR00455">
    <property type="entry name" value="HTHTETR"/>
</dbReference>
<feature type="compositionally biased region" description="Gly residues" evidence="3">
    <location>
        <begin position="1"/>
        <end position="12"/>
    </location>
</feature>
<dbReference type="InterPro" id="IPR009057">
    <property type="entry name" value="Homeodomain-like_sf"/>
</dbReference>
<dbReference type="PANTHER" id="PTHR30055">
    <property type="entry name" value="HTH-TYPE TRANSCRIPTIONAL REGULATOR RUTR"/>
    <property type="match status" value="1"/>
</dbReference>
<evidence type="ECO:0000313" key="5">
    <source>
        <dbReference type="EMBL" id="CBG72174.1"/>
    </source>
</evidence>
<evidence type="ECO:0000256" key="2">
    <source>
        <dbReference type="PROSITE-ProRule" id="PRU00335"/>
    </source>
</evidence>
<gene>
    <name evidence="5" type="ordered locus">SCAB_51321</name>
</gene>
<dbReference type="KEGG" id="scb:SCAB_51321"/>
<dbReference type="GO" id="GO:0000976">
    <property type="term" value="F:transcription cis-regulatory region binding"/>
    <property type="evidence" value="ECO:0007669"/>
    <property type="project" value="TreeGrafter"/>
</dbReference>
<evidence type="ECO:0000256" key="3">
    <source>
        <dbReference type="SAM" id="MobiDB-lite"/>
    </source>
</evidence>
<dbReference type="RefSeq" id="WP_013002754.1">
    <property type="nucleotide sequence ID" value="NC_013929.1"/>
</dbReference>
<accession>C9YTM5</accession>
<reference evidence="5 6" key="1">
    <citation type="journal article" date="2010" name="Mol. Plant Microbe Interact.">
        <title>Streptomyces scabies 87-22 contains a coronafacic acid-like biosynthetic cluster that contributes to plant-microbe interactions.</title>
        <authorList>
            <person name="Bignell D.R."/>
            <person name="Seipke R.F."/>
            <person name="Huguet-Tapia J.C."/>
            <person name="Chambers A.H."/>
            <person name="Parry R.J."/>
            <person name="Loria R."/>
        </authorList>
    </citation>
    <scope>NUCLEOTIDE SEQUENCE [LARGE SCALE GENOMIC DNA]</scope>
    <source>
        <strain evidence="5 6">87.22</strain>
    </source>
</reference>
<dbReference type="InterPro" id="IPR001647">
    <property type="entry name" value="HTH_TetR"/>
</dbReference>
<keyword evidence="6" id="KW-1185">Reference proteome</keyword>
<evidence type="ECO:0000313" key="6">
    <source>
        <dbReference type="Proteomes" id="UP000001444"/>
    </source>
</evidence>
<dbReference type="PANTHER" id="PTHR30055:SF226">
    <property type="entry name" value="HTH-TYPE TRANSCRIPTIONAL REGULATOR PKSA"/>
    <property type="match status" value="1"/>
</dbReference>
<dbReference type="EMBL" id="FN554889">
    <property type="protein sequence ID" value="CBG72174.1"/>
    <property type="molecule type" value="Genomic_DNA"/>
</dbReference>
<proteinExistence type="predicted"/>
<dbReference type="InterPro" id="IPR050109">
    <property type="entry name" value="HTH-type_TetR-like_transc_reg"/>
</dbReference>
<feature type="DNA-binding region" description="H-T-H motif" evidence="2">
    <location>
        <begin position="71"/>
        <end position="90"/>
    </location>
</feature>
<sequence length="238" mass="25218">MNAVGASGGTETGAGTDTGFDAETGAETDTGTDAGPVADRGPKQDRSRVTRKRLLEAAVSCLAEHGWAGSTVSVVAERAGVSRGAAQHHFRTREDLFTAAVEYVAEERSLALRALFPEGTADRRAVVAAVVDLFTGPLFRAALHLWVAASDEEQLRCRVTELEARVGRETHRIAVELLRADETVPGVRETVQGLLDMARGLGLANLLTDDSGRRDRVVAQWAALLDDALGRGTPGPPP</sequence>
<dbReference type="Proteomes" id="UP000001444">
    <property type="component" value="Chromosome"/>
</dbReference>
<name>C9YTM5_STRSW</name>
<dbReference type="GO" id="GO:0003700">
    <property type="term" value="F:DNA-binding transcription factor activity"/>
    <property type="evidence" value="ECO:0007669"/>
    <property type="project" value="TreeGrafter"/>
</dbReference>
<dbReference type="eggNOG" id="COG1309">
    <property type="taxonomic scope" value="Bacteria"/>
</dbReference>
<feature type="domain" description="HTH tetR-type" evidence="4">
    <location>
        <begin position="48"/>
        <end position="108"/>
    </location>
</feature>
<dbReference type="STRING" id="680198.SCAB_51321"/>